<accession>A0ABN9MIP0</accession>
<protein>
    <recommendedName>
        <fullName evidence="1">Reverse transcriptase domain-containing protein</fullName>
    </recommendedName>
</protein>
<proteinExistence type="predicted"/>
<gene>
    <name evidence="2" type="ORF">RIMI_LOCUS21522702</name>
</gene>
<sequence>MSVLNKGLSFGLNSHVDWFQLKLDLQCFFRSVKLKEWFSHNAGVQYDSNSELNLNHVGLKKKSTFVPQVYPPVIEAFITAVNSDIENLRKDSSKKIKHPNLTKGEIEALHELSHDKEIIIKKADKGGATVVLDREEYLNEINRQLADPEVYERLLHDPKFDIAREIKVILEDAKEKLIIDQDLFDFLTIQFPITPVIYILPKIHKSLVHPPGRLIVSGSDSIFSSIGVFLDKILNPIAGSAESFLRDTTDFLEKIKEISIIGEVILASFDVMSLYTSIDHKRGLEAINKKLMSTQYSSEAREFIMQLLRLVLTRNYFLFGDSFYLQLRGTAMGANMAPTYANVVMSVLEEDFVYVSHHFGLVAAWWRYIDDIFLIWTGTEDLLHDFHQYLNTVDDTIKFTLVYSKTDIQFLDVNVRIEGNKLSTQLYVKPTDKNDLLSFYSQHPKRMKESIPYSQLMLIKRIESDENSLENSLQRVMTRFLDRGYPQNLLQTPKNKVDDLKRENLFHKKIRTKELNRIPFVMSYCEESGRIANIISKHWGMLHKCLPQVAEFSRPPMFSYKRNRTIASTLVRCPTS</sequence>
<dbReference type="InterPro" id="IPR000477">
    <property type="entry name" value="RT_dom"/>
</dbReference>
<dbReference type="PANTHER" id="PTHR21301:SF12">
    <property type="match status" value="1"/>
</dbReference>
<keyword evidence="3" id="KW-1185">Reference proteome</keyword>
<evidence type="ECO:0000259" key="1">
    <source>
        <dbReference type="PROSITE" id="PS50878"/>
    </source>
</evidence>
<feature type="domain" description="Reverse transcriptase" evidence="1">
    <location>
        <begin position="181"/>
        <end position="422"/>
    </location>
</feature>
<organism evidence="2 3">
    <name type="scientific">Ranitomeya imitator</name>
    <name type="common">mimic poison frog</name>
    <dbReference type="NCBI Taxonomy" id="111125"/>
    <lineage>
        <taxon>Eukaryota</taxon>
        <taxon>Metazoa</taxon>
        <taxon>Chordata</taxon>
        <taxon>Craniata</taxon>
        <taxon>Vertebrata</taxon>
        <taxon>Euteleostomi</taxon>
        <taxon>Amphibia</taxon>
        <taxon>Batrachia</taxon>
        <taxon>Anura</taxon>
        <taxon>Neobatrachia</taxon>
        <taxon>Hyloidea</taxon>
        <taxon>Dendrobatidae</taxon>
        <taxon>Dendrobatinae</taxon>
        <taxon>Ranitomeya</taxon>
    </lineage>
</organism>
<dbReference type="InterPro" id="IPR058912">
    <property type="entry name" value="HTH_animal"/>
</dbReference>
<evidence type="ECO:0000313" key="2">
    <source>
        <dbReference type="EMBL" id="CAJ0966647.1"/>
    </source>
</evidence>
<dbReference type="EMBL" id="CAUEEQ010076094">
    <property type="protein sequence ID" value="CAJ0966647.1"/>
    <property type="molecule type" value="Genomic_DNA"/>
</dbReference>
<reference evidence="2" key="1">
    <citation type="submission" date="2023-07" db="EMBL/GenBank/DDBJ databases">
        <authorList>
            <person name="Stuckert A."/>
        </authorList>
    </citation>
    <scope>NUCLEOTIDE SEQUENCE</scope>
</reference>
<evidence type="ECO:0000313" key="3">
    <source>
        <dbReference type="Proteomes" id="UP001176940"/>
    </source>
</evidence>
<dbReference type="PROSITE" id="PS50878">
    <property type="entry name" value="RT_POL"/>
    <property type="match status" value="1"/>
</dbReference>
<dbReference type="Pfam" id="PF26215">
    <property type="entry name" value="HTH_animal"/>
    <property type="match status" value="1"/>
</dbReference>
<comment type="caution">
    <text evidence="2">The sequence shown here is derived from an EMBL/GenBank/DDBJ whole genome shotgun (WGS) entry which is preliminary data.</text>
</comment>
<dbReference type="PANTHER" id="PTHR21301">
    <property type="entry name" value="REVERSE TRANSCRIPTASE"/>
    <property type="match status" value="1"/>
</dbReference>
<name>A0ABN9MIP0_9NEOB</name>
<dbReference type="Proteomes" id="UP001176940">
    <property type="component" value="Unassembled WGS sequence"/>
</dbReference>